<protein>
    <submittedName>
        <fullName evidence="1">Uncharacterized protein</fullName>
    </submittedName>
</protein>
<keyword evidence="2" id="KW-1185">Reference proteome</keyword>
<evidence type="ECO:0000313" key="1">
    <source>
        <dbReference type="EMBL" id="EGT39820.1"/>
    </source>
</evidence>
<name>G0MPN9_CAEBE</name>
<dbReference type="OrthoDB" id="5795212at2759"/>
<dbReference type="PANTHER" id="PTHR38618">
    <property type="entry name" value="PROTEIN CBG21701-RELATED"/>
    <property type="match status" value="1"/>
</dbReference>
<dbReference type="Proteomes" id="UP000008068">
    <property type="component" value="Unassembled WGS sequence"/>
</dbReference>
<sequence>MSSISRAALREMIVTRYVPPEEDFEVESLEVPRAGCSVLQPKRAIHNEDIIENQGEDVELVEDDNYRTVHRIDETPKLVAKKQNPLPRIRDEAAKVLRNIQNTPAETIRTERFDFFSQRWFHTSRESEKALAEYVLLHPNHRPFFFTMQCRHFEIEDLSGLILVEIGCKFDDKMFKFQTSLLSEPRETGQCLARFAIQTTVDMPFKVLFSILERMVIENEGFQLSDGVVTASLMKPHGNRTTTYRLKTDKCKEYGELEPELDEHGQMIASNASITCSVEGKRHVQTTISYRNNSRVKNSSSRNRYIEFEQTVKCMNRRVMIIEDQNELVEFEVDSDMISLKNGVPPVGDLITFLRSKEMNDDQND</sequence>
<dbReference type="PANTHER" id="PTHR38618:SF1">
    <property type="entry name" value="MEIOSIS-TO-MITOSIS TRANSITION ASSOCIATED"/>
    <property type="match status" value="1"/>
</dbReference>
<dbReference type="FunCoup" id="G0MPN9">
    <property type="interactions" value="1915"/>
</dbReference>
<reference evidence="2" key="1">
    <citation type="submission" date="2011-07" db="EMBL/GenBank/DDBJ databases">
        <authorList>
            <consortium name="Caenorhabditis brenneri Sequencing and Analysis Consortium"/>
            <person name="Wilson R.K."/>
        </authorList>
    </citation>
    <scope>NUCLEOTIDE SEQUENCE [LARGE SCALE GENOMIC DNA]</scope>
    <source>
        <strain evidence="2">PB2801</strain>
    </source>
</reference>
<dbReference type="STRING" id="135651.G0MPN9"/>
<dbReference type="InParanoid" id="G0MPN9"/>
<dbReference type="AlphaFoldDB" id="G0MPN9"/>
<dbReference type="HOGENOM" id="CLU_759163_0_0_1"/>
<proteinExistence type="predicted"/>
<evidence type="ECO:0000313" key="2">
    <source>
        <dbReference type="Proteomes" id="UP000008068"/>
    </source>
</evidence>
<accession>G0MPN9</accession>
<dbReference type="EMBL" id="GL379805">
    <property type="protein sequence ID" value="EGT39820.1"/>
    <property type="molecule type" value="Genomic_DNA"/>
</dbReference>
<organism evidence="2">
    <name type="scientific">Caenorhabditis brenneri</name>
    <name type="common">Nematode worm</name>
    <dbReference type="NCBI Taxonomy" id="135651"/>
    <lineage>
        <taxon>Eukaryota</taxon>
        <taxon>Metazoa</taxon>
        <taxon>Ecdysozoa</taxon>
        <taxon>Nematoda</taxon>
        <taxon>Chromadorea</taxon>
        <taxon>Rhabditida</taxon>
        <taxon>Rhabditina</taxon>
        <taxon>Rhabditomorpha</taxon>
        <taxon>Rhabditoidea</taxon>
        <taxon>Rhabditidae</taxon>
        <taxon>Peloderinae</taxon>
        <taxon>Caenorhabditis</taxon>
    </lineage>
</organism>
<dbReference type="eggNOG" id="ENOG502THCA">
    <property type="taxonomic scope" value="Eukaryota"/>
</dbReference>
<gene>
    <name evidence="1" type="ORF">CAEBREN_19231</name>
</gene>
<dbReference type="OMA" id="RWFHTSR"/>